<dbReference type="RefSeq" id="WP_130601129.1">
    <property type="nucleotide sequence ID" value="NZ_CP036200.1"/>
</dbReference>
<keyword evidence="1" id="KW-0238">DNA-binding</keyword>
<accession>A0A411PJG2</accession>
<evidence type="ECO:0000256" key="1">
    <source>
        <dbReference type="ARBA" id="ARBA00023125"/>
    </source>
</evidence>
<dbReference type="InterPro" id="IPR001647">
    <property type="entry name" value="HTH_TetR"/>
</dbReference>
<evidence type="ECO:0000313" key="3">
    <source>
        <dbReference type="EMBL" id="QBF83727.1"/>
    </source>
</evidence>
<proteinExistence type="predicted"/>
<dbReference type="Pfam" id="PF00440">
    <property type="entry name" value="TetR_N"/>
    <property type="match status" value="1"/>
</dbReference>
<feature type="domain" description="HTH tetR-type" evidence="2">
    <location>
        <begin position="16"/>
        <end position="60"/>
    </location>
</feature>
<name>A0A411PJG2_9GAMM</name>
<dbReference type="EMBL" id="CP036200">
    <property type="protein sequence ID" value="QBF83727.1"/>
    <property type="molecule type" value="Genomic_DNA"/>
</dbReference>
<dbReference type="AlphaFoldDB" id="A0A411PJG2"/>
<evidence type="ECO:0000259" key="2">
    <source>
        <dbReference type="Pfam" id="PF00440"/>
    </source>
</evidence>
<gene>
    <name evidence="3" type="ORF">EXU30_14270</name>
</gene>
<keyword evidence="4" id="KW-1185">Reference proteome</keyword>
<reference evidence="3 4" key="1">
    <citation type="submission" date="2019-02" db="EMBL/GenBank/DDBJ databases">
        <title>Shewanella sp. D4-2 isolated from Dokdo Island.</title>
        <authorList>
            <person name="Baek K."/>
        </authorList>
    </citation>
    <scope>NUCLEOTIDE SEQUENCE [LARGE SCALE GENOMIC DNA]</scope>
    <source>
        <strain evidence="3 4">D4-2</strain>
    </source>
</reference>
<dbReference type="Proteomes" id="UP000291106">
    <property type="component" value="Chromosome"/>
</dbReference>
<dbReference type="OrthoDB" id="5816932at2"/>
<dbReference type="KEGG" id="smai:EXU30_14270"/>
<dbReference type="Gene3D" id="1.10.357.10">
    <property type="entry name" value="Tetracycline Repressor, domain 2"/>
    <property type="match status" value="1"/>
</dbReference>
<dbReference type="Pfam" id="PF18285">
    <property type="entry name" value="LuxT_C"/>
    <property type="match status" value="1"/>
</dbReference>
<dbReference type="InterPro" id="IPR009057">
    <property type="entry name" value="Homeodomain-like_sf"/>
</dbReference>
<evidence type="ECO:0000313" key="4">
    <source>
        <dbReference type="Proteomes" id="UP000291106"/>
    </source>
</evidence>
<protein>
    <submittedName>
        <fullName evidence="3">TetR family transcriptional regulator</fullName>
    </submittedName>
</protein>
<dbReference type="SUPFAM" id="SSF46689">
    <property type="entry name" value="Homeodomain-like"/>
    <property type="match status" value="1"/>
</dbReference>
<organism evidence="3 4">
    <name type="scientific">Shewanella maritima</name>
    <dbReference type="NCBI Taxonomy" id="2520507"/>
    <lineage>
        <taxon>Bacteria</taxon>
        <taxon>Pseudomonadati</taxon>
        <taxon>Pseudomonadota</taxon>
        <taxon>Gammaproteobacteria</taxon>
        <taxon>Alteromonadales</taxon>
        <taxon>Shewanellaceae</taxon>
        <taxon>Shewanella</taxon>
    </lineage>
</organism>
<sequence>MAKRSRVETERTVNYILDEALNQILTIGFEAMSYTTLSDATGISRTGISHHFPRKTEFLAKLDMRIGQLFVDELNFTSLELLESSWNAAMKQPRHLAVLKLYFSLCGASQKGISFFTAIEHAKEQAGELLGAEGERCIDNLIGRSSVMLLTNNVEELAA</sequence>
<dbReference type="GO" id="GO:0003677">
    <property type="term" value="F:DNA binding"/>
    <property type="evidence" value="ECO:0007669"/>
    <property type="project" value="UniProtKB-KW"/>
</dbReference>